<proteinExistence type="predicted"/>
<dbReference type="EMBL" id="JADIVZ010000018">
    <property type="protein sequence ID" value="MBF4163989.1"/>
    <property type="molecule type" value="Genomic_DNA"/>
</dbReference>
<protein>
    <recommendedName>
        <fullName evidence="3">Transcriptional regulator, AbiEi antitoxin, Type IV TA system</fullName>
    </recommendedName>
</protein>
<dbReference type="AlphaFoldDB" id="A0A930YF13"/>
<sequence>MLSVSPTPTGTDRETDLCALLEQQDGVVSRRQLLGAGFAPHDLKRLLRRRELATMHPGVYVDHTGEPSHRQRCWAATLATGGLLVRESALPAASAHPVIHVGIGLHRSVKAPSGVRVHRMAHLAARQHSGGGPPRLRVEEAAVDVAAGARSDADALHVLADLVQTGRTTVERLREAALGRRRLRRGVVLLGLLDDLASGTCSVLERRYRDDVEQPHGLPRGRRQQRDRLDGATVVRDVDLTEHGLIVELDGTAFHGSSRAHARDLGRDLAAVVHREATTVRLGYRQVLDEPCASAAAVATVLRRGGWPGEPRRCPRCLDAAL</sequence>
<comment type="caution">
    <text evidence="1">The sequence shown here is derived from an EMBL/GenBank/DDBJ whole genome shotgun (WGS) entry which is preliminary data.</text>
</comment>
<accession>A0A930YF13</accession>
<gene>
    <name evidence="1" type="ORF">ISG29_20170</name>
</gene>
<reference evidence="1" key="1">
    <citation type="submission" date="2020-11" db="EMBL/GenBank/DDBJ databases">
        <title>Nocardioides sp. CBS4Y-1, whole genome shotgun sequence.</title>
        <authorList>
            <person name="Tuo L."/>
        </authorList>
    </citation>
    <scope>NUCLEOTIDE SEQUENCE</scope>
    <source>
        <strain evidence="1">CBS4Y-1</strain>
    </source>
</reference>
<dbReference type="Proteomes" id="UP000656804">
    <property type="component" value="Unassembled WGS sequence"/>
</dbReference>
<evidence type="ECO:0008006" key="3">
    <source>
        <dbReference type="Google" id="ProtNLM"/>
    </source>
</evidence>
<evidence type="ECO:0000313" key="1">
    <source>
        <dbReference type="EMBL" id="MBF4163989.1"/>
    </source>
</evidence>
<keyword evidence="2" id="KW-1185">Reference proteome</keyword>
<evidence type="ECO:0000313" key="2">
    <source>
        <dbReference type="Proteomes" id="UP000656804"/>
    </source>
</evidence>
<name>A0A930YF13_9ACTN</name>
<organism evidence="1 2">
    <name type="scientific">Nocardioides acrostichi</name>
    <dbReference type="NCBI Taxonomy" id="2784339"/>
    <lineage>
        <taxon>Bacteria</taxon>
        <taxon>Bacillati</taxon>
        <taxon>Actinomycetota</taxon>
        <taxon>Actinomycetes</taxon>
        <taxon>Propionibacteriales</taxon>
        <taxon>Nocardioidaceae</taxon>
        <taxon>Nocardioides</taxon>
    </lineage>
</organism>